<sequence length="77" mass="9202">MILLRLIPYNSGYDPEETVFDLGQKVFQHTLFSNFEWNERNHHRKEFVKYEVSPFGKSSARLTAKTEVIRLLYEFCS</sequence>
<organism evidence="1 2">
    <name type="scientific">Polyplax serrata</name>
    <name type="common">Common mouse louse</name>
    <dbReference type="NCBI Taxonomy" id="468196"/>
    <lineage>
        <taxon>Eukaryota</taxon>
        <taxon>Metazoa</taxon>
        <taxon>Ecdysozoa</taxon>
        <taxon>Arthropoda</taxon>
        <taxon>Hexapoda</taxon>
        <taxon>Insecta</taxon>
        <taxon>Pterygota</taxon>
        <taxon>Neoptera</taxon>
        <taxon>Paraneoptera</taxon>
        <taxon>Psocodea</taxon>
        <taxon>Troctomorpha</taxon>
        <taxon>Phthiraptera</taxon>
        <taxon>Anoplura</taxon>
        <taxon>Polyplacidae</taxon>
        <taxon>Polyplax</taxon>
    </lineage>
</organism>
<dbReference type="Proteomes" id="UP001359485">
    <property type="component" value="Unassembled WGS sequence"/>
</dbReference>
<name>A0ABR1AK71_POLSC</name>
<keyword evidence="2" id="KW-1185">Reference proteome</keyword>
<reference evidence="1 2" key="1">
    <citation type="submission" date="2023-09" db="EMBL/GenBank/DDBJ databases">
        <title>Genomes of two closely related lineages of the louse Polyplax serrata with different host specificities.</title>
        <authorList>
            <person name="Martinu J."/>
            <person name="Tarabai H."/>
            <person name="Stefka J."/>
            <person name="Hypsa V."/>
        </authorList>
    </citation>
    <scope>NUCLEOTIDE SEQUENCE [LARGE SCALE GENOMIC DNA]</scope>
    <source>
        <strain evidence="1">98ZLc_SE</strain>
    </source>
</reference>
<dbReference type="EMBL" id="JAWJWF010000048">
    <property type="protein sequence ID" value="KAK6620232.1"/>
    <property type="molecule type" value="Genomic_DNA"/>
</dbReference>
<comment type="caution">
    <text evidence="1">The sequence shown here is derived from an EMBL/GenBank/DDBJ whole genome shotgun (WGS) entry which is preliminary data.</text>
</comment>
<gene>
    <name evidence="1" type="ORF">RUM44_006633</name>
</gene>
<accession>A0ABR1AK71</accession>
<proteinExistence type="predicted"/>
<evidence type="ECO:0000313" key="2">
    <source>
        <dbReference type="Proteomes" id="UP001359485"/>
    </source>
</evidence>
<evidence type="ECO:0008006" key="3">
    <source>
        <dbReference type="Google" id="ProtNLM"/>
    </source>
</evidence>
<protein>
    <recommendedName>
        <fullName evidence="3">LAGLIDADG homing endonuclease</fullName>
    </recommendedName>
</protein>
<evidence type="ECO:0000313" key="1">
    <source>
        <dbReference type="EMBL" id="KAK6620232.1"/>
    </source>
</evidence>